<dbReference type="RefSeq" id="WP_344687516.1">
    <property type="nucleotide sequence ID" value="NZ_BAABBH010000001.1"/>
</dbReference>
<proteinExistence type="predicted"/>
<dbReference type="InterPro" id="IPR001932">
    <property type="entry name" value="PPM-type_phosphatase-like_dom"/>
</dbReference>
<dbReference type="Gene3D" id="3.60.40.10">
    <property type="entry name" value="PPM-type phosphatase domain"/>
    <property type="match status" value="1"/>
</dbReference>
<feature type="compositionally biased region" description="Basic and acidic residues" evidence="1">
    <location>
        <begin position="254"/>
        <end position="266"/>
    </location>
</feature>
<dbReference type="SMART" id="SM00331">
    <property type="entry name" value="PP2C_SIG"/>
    <property type="match status" value="1"/>
</dbReference>
<evidence type="ECO:0000313" key="4">
    <source>
        <dbReference type="Proteomes" id="UP001634747"/>
    </source>
</evidence>
<dbReference type="Pfam" id="PF13672">
    <property type="entry name" value="PP2C_2"/>
    <property type="match status" value="1"/>
</dbReference>
<sequence length="289" mass="31094">MLASLETRYSMLTDVGRVRANNEDACGANPETGSYVVCDGMGGAAGGEIASRETAASFLAELKQRFSGEISAHDLEQAVSAANRTVYGMSTRDRRLRGMGTTLVALQTVPQRGSVWVTHVGDSRCYRIRAGSIERLTGDHSVVEEQIRNGEITEAEARRSHLRNVITRVVGSQREVAPECAEHPCRSGDLLLLCTDGLNRDLSDADILSIVERHRHNLDHAARVLVDAANLLGGGDNITVLLLEVVRCGDPAAEHNGTRGEDHDGSKLSGNADRVTRMSSILRTHGSGT</sequence>
<evidence type="ECO:0000313" key="3">
    <source>
        <dbReference type="EMBL" id="MFN2974897.1"/>
    </source>
</evidence>
<dbReference type="InterPro" id="IPR036457">
    <property type="entry name" value="PPM-type-like_dom_sf"/>
</dbReference>
<protein>
    <submittedName>
        <fullName evidence="3">PP2C family protein-serine/threonine phosphatase</fullName>
        <ecNumber evidence="3">3.1.3.16</ecNumber>
    </submittedName>
</protein>
<dbReference type="SUPFAM" id="SSF81606">
    <property type="entry name" value="PP2C-like"/>
    <property type="match status" value="1"/>
</dbReference>
<dbReference type="Proteomes" id="UP001634747">
    <property type="component" value="Unassembled WGS sequence"/>
</dbReference>
<dbReference type="EMBL" id="JBJYXY010000001">
    <property type="protein sequence ID" value="MFN2974897.1"/>
    <property type="molecule type" value="Genomic_DNA"/>
</dbReference>
<keyword evidence="4" id="KW-1185">Reference proteome</keyword>
<feature type="domain" description="PPM-type phosphatase" evidence="2">
    <location>
        <begin position="8"/>
        <end position="245"/>
    </location>
</feature>
<gene>
    <name evidence="3" type="ORF">ACK2TP_03905</name>
</gene>
<dbReference type="EC" id="3.1.3.16" evidence="3"/>
<reference evidence="3 4" key="1">
    <citation type="submission" date="2024-12" db="EMBL/GenBank/DDBJ databases">
        <authorList>
            <person name="Lee Y."/>
        </authorList>
    </citation>
    <scope>NUCLEOTIDE SEQUENCE [LARGE SCALE GENOMIC DNA]</scope>
    <source>
        <strain evidence="3 4">03SUJ4</strain>
    </source>
</reference>
<comment type="caution">
    <text evidence="3">The sequence shown here is derived from an EMBL/GenBank/DDBJ whole genome shotgun (WGS) entry which is preliminary data.</text>
</comment>
<dbReference type="CDD" id="cd00143">
    <property type="entry name" value="PP2Cc"/>
    <property type="match status" value="1"/>
</dbReference>
<dbReference type="GO" id="GO:0004722">
    <property type="term" value="F:protein serine/threonine phosphatase activity"/>
    <property type="evidence" value="ECO:0007669"/>
    <property type="project" value="UniProtKB-EC"/>
</dbReference>
<dbReference type="SMART" id="SM00332">
    <property type="entry name" value="PP2Cc"/>
    <property type="match status" value="1"/>
</dbReference>
<dbReference type="InterPro" id="IPR015655">
    <property type="entry name" value="PP2C"/>
</dbReference>
<feature type="region of interest" description="Disordered" evidence="1">
    <location>
        <begin position="254"/>
        <end position="289"/>
    </location>
</feature>
<organism evidence="3 4">
    <name type="scientific">Terriglobus aquaticus</name>
    <dbReference type="NCBI Taxonomy" id="940139"/>
    <lineage>
        <taxon>Bacteria</taxon>
        <taxon>Pseudomonadati</taxon>
        <taxon>Acidobacteriota</taxon>
        <taxon>Terriglobia</taxon>
        <taxon>Terriglobales</taxon>
        <taxon>Acidobacteriaceae</taxon>
        <taxon>Terriglobus</taxon>
    </lineage>
</organism>
<keyword evidence="3" id="KW-0378">Hydrolase</keyword>
<dbReference type="PROSITE" id="PS51746">
    <property type="entry name" value="PPM_2"/>
    <property type="match status" value="1"/>
</dbReference>
<name>A0ABW9KH37_9BACT</name>
<accession>A0ABW9KH37</accession>
<evidence type="ECO:0000259" key="2">
    <source>
        <dbReference type="PROSITE" id="PS51746"/>
    </source>
</evidence>
<dbReference type="PANTHER" id="PTHR47992">
    <property type="entry name" value="PROTEIN PHOSPHATASE"/>
    <property type="match status" value="1"/>
</dbReference>
<evidence type="ECO:0000256" key="1">
    <source>
        <dbReference type="SAM" id="MobiDB-lite"/>
    </source>
</evidence>